<name>A0AAW0XKN5_CHEQU</name>
<protein>
    <recommendedName>
        <fullName evidence="4">Peptidase M28 domain-containing protein</fullName>
    </recommendedName>
</protein>
<feature type="domain" description="Peptidase M28" evidence="4">
    <location>
        <begin position="95"/>
        <end position="209"/>
    </location>
</feature>
<dbReference type="PANTHER" id="PTHR12147">
    <property type="entry name" value="METALLOPEPTIDASE M28 FAMILY MEMBER"/>
    <property type="match status" value="1"/>
</dbReference>
<feature type="non-terminal residue" evidence="5">
    <location>
        <position position="224"/>
    </location>
</feature>
<proteinExistence type="inferred from homology"/>
<dbReference type="SUPFAM" id="SSF53187">
    <property type="entry name" value="Zn-dependent exopeptidases"/>
    <property type="match status" value="1"/>
</dbReference>
<dbReference type="Pfam" id="PF04389">
    <property type="entry name" value="Peptidase_M28"/>
    <property type="match status" value="1"/>
</dbReference>
<feature type="signal peptide" evidence="3">
    <location>
        <begin position="1"/>
        <end position="20"/>
    </location>
</feature>
<dbReference type="InterPro" id="IPR045175">
    <property type="entry name" value="M28_fam"/>
</dbReference>
<dbReference type="Gene3D" id="3.40.630.10">
    <property type="entry name" value="Zn peptidases"/>
    <property type="match status" value="1"/>
</dbReference>
<comment type="similarity">
    <text evidence="2">Belongs to the peptidase M28 family. M28B subfamily.</text>
</comment>
<dbReference type="InterPro" id="IPR007484">
    <property type="entry name" value="Peptidase_M28"/>
</dbReference>
<sequence>MKLLAAAALLVLAGATIVKATLDLDVDLASHLEHLSTQRYPNEKHNDGRLNAQTYIKERFINYGLKVFEHKFNTTVALDPLGVQNVYETVEGVNIIGVAEAVSNKPGAVLLVGADYDTNGIDDPMFTNGAGVAAMLEVARLFMHNTRWTGLYWQNFTTIFVAFDLNTREHQVSPGVPGAKHFITDYLWSYLNKSDTNFGGAFILDSIMNVNYNEGSQTVDDSFQ</sequence>
<evidence type="ECO:0000259" key="4">
    <source>
        <dbReference type="Pfam" id="PF04389"/>
    </source>
</evidence>
<dbReference type="PANTHER" id="PTHR12147:SF26">
    <property type="entry name" value="PEPTIDASE M28 DOMAIN-CONTAINING PROTEIN"/>
    <property type="match status" value="1"/>
</dbReference>
<keyword evidence="6" id="KW-1185">Reference proteome</keyword>
<keyword evidence="3" id="KW-0732">Signal</keyword>
<feature type="chain" id="PRO_5043598030" description="Peptidase M28 domain-containing protein" evidence="3">
    <location>
        <begin position="21"/>
        <end position="224"/>
    </location>
</feature>
<dbReference type="AlphaFoldDB" id="A0AAW0XKN5"/>
<reference evidence="5 6" key="1">
    <citation type="journal article" date="2024" name="BMC Genomics">
        <title>Genome assembly of redclaw crayfish (Cherax quadricarinatus) provides insights into its immune adaptation and hypoxia tolerance.</title>
        <authorList>
            <person name="Liu Z."/>
            <person name="Zheng J."/>
            <person name="Li H."/>
            <person name="Fang K."/>
            <person name="Wang S."/>
            <person name="He J."/>
            <person name="Zhou D."/>
            <person name="Weng S."/>
            <person name="Chi M."/>
            <person name="Gu Z."/>
            <person name="He J."/>
            <person name="Li F."/>
            <person name="Wang M."/>
        </authorList>
    </citation>
    <scope>NUCLEOTIDE SEQUENCE [LARGE SCALE GENOMIC DNA]</scope>
    <source>
        <strain evidence="5">ZL_2023a</strain>
    </source>
</reference>
<comment type="cofactor">
    <cofactor evidence="1">
        <name>Zn(2+)</name>
        <dbReference type="ChEBI" id="CHEBI:29105"/>
    </cofactor>
</comment>
<dbReference type="GO" id="GO:0008235">
    <property type="term" value="F:metalloexopeptidase activity"/>
    <property type="evidence" value="ECO:0007669"/>
    <property type="project" value="InterPro"/>
</dbReference>
<evidence type="ECO:0000256" key="3">
    <source>
        <dbReference type="SAM" id="SignalP"/>
    </source>
</evidence>
<evidence type="ECO:0000256" key="2">
    <source>
        <dbReference type="ARBA" id="ARBA00005634"/>
    </source>
</evidence>
<gene>
    <name evidence="5" type="ORF">OTU49_000372</name>
</gene>
<evidence type="ECO:0000313" key="6">
    <source>
        <dbReference type="Proteomes" id="UP001445076"/>
    </source>
</evidence>
<accession>A0AAW0XKN5</accession>
<organism evidence="5 6">
    <name type="scientific">Cherax quadricarinatus</name>
    <name type="common">Australian red claw crayfish</name>
    <dbReference type="NCBI Taxonomy" id="27406"/>
    <lineage>
        <taxon>Eukaryota</taxon>
        <taxon>Metazoa</taxon>
        <taxon>Ecdysozoa</taxon>
        <taxon>Arthropoda</taxon>
        <taxon>Crustacea</taxon>
        <taxon>Multicrustacea</taxon>
        <taxon>Malacostraca</taxon>
        <taxon>Eumalacostraca</taxon>
        <taxon>Eucarida</taxon>
        <taxon>Decapoda</taxon>
        <taxon>Pleocyemata</taxon>
        <taxon>Astacidea</taxon>
        <taxon>Parastacoidea</taxon>
        <taxon>Parastacidae</taxon>
        <taxon>Cherax</taxon>
    </lineage>
</organism>
<comment type="caution">
    <text evidence="5">The sequence shown here is derived from an EMBL/GenBank/DDBJ whole genome shotgun (WGS) entry which is preliminary data.</text>
</comment>
<evidence type="ECO:0000256" key="1">
    <source>
        <dbReference type="ARBA" id="ARBA00001947"/>
    </source>
</evidence>
<dbReference type="EMBL" id="JARKIK010000020">
    <property type="protein sequence ID" value="KAK8744962.1"/>
    <property type="molecule type" value="Genomic_DNA"/>
</dbReference>
<dbReference type="GO" id="GO:0006508">
    <property type="term" value="P:proteolysis"/>
    <property type="evidence" value="ECO:0007669"/>
    <property type="project" value="InterPro"/>
</dbReference>
<dbReference type="Proteomes" id="UP001445076">
    <property type="component" value="Unassembled WGS sequence"/>
</dbReference>
<evidence type="ECO:0000313" key="5">
    <source>
        <dbReference type="EMBL" id="KAK8744962.1"/>
    </source>
</evidence>